<comment type="caution">
    <text evidence="1">The sequence shown here is derived from an EMBL/GenBank/DDBJ whole genome shotgun (WGS) entry which is preliminary data.</text>
</comment>
<organism evidence="1 2">
    <name type="scientific">Candidatus Contendobacter odensis Run_B_J11</name>
    <dbReference type="NCBI Taxonomy" id="1400861"/>
    <lineage>
        <taxon>Bacteria</taxon>
        <taxon>Pseudomonadati</taxon>
        <taxon>Pseudomonadota</taxon>
        <taxon>Gammaproteobacteria</taxon>
        <taxon>Candidatus Competibacteraceae</taxon>
        <taxon>Candidatus Contendibacter</taxon>
    </lineage>
</organism>
<gene>
    <name evidence="1" type="ORF">BN874_1180001</name>
</gene>
<name>A0A7U7J1V8_9GAMM</name>
<proteinExistence type="predicted"/>
<evidence type="ECO:0000313" key="2">
    <source>
        <dbReference type="Proteomes" id="UP000019184"/>
    </source>
</evidence>
<sequence length="142" mass="16409">MPLENFIITGFCWIEAHWGLVIGDQGLRQRGFAPKLTDSEVLTMEVVGEFLGLDTDRHIWQYFCQHWQPWFPHRGSRTPFAQQAANLWAIKQHLHQQWVIELGAAVDPIYLVDGCPLPLCVLTRASRCRLFAEEAGLRVLRR</sequence>
<accession>A0A7U7J1V8</accession>
<dbReference type="AlphaFoldDB" id="A0A7U7J1V8"/>
<evidence type="ECO:0000313" key="1">
    <source>
        <dbReference type="EMBL" id="CDH43326.1"/>
    </source>
</evidence>
<reference evidence="1 2" key="1">
    <citation type="journal article" date="2014" name="ISME J.">
        <title>Candidatus Competibacter-lineage genomes retrieved from metagenomes reveal functional metabolic diversity.</title>
        <authorList>
            <person name="McIlroy S.J."/>
            <person name="Albertsen M."/>
            <person name="Andresen E.K."/>
            <person name="Saunders A.M."/>
            <person name="Kristiansen R."/>
            <person name="Stokholm-Bjerregaard M."/>
            <person name="Nielsen K.L."/>
            <person name="Nielsen P.H."/>
        </authorList>
    </citation>
    <scope>NUCLEOTIDE SEQUENCE [LARGE SCALE GENOMIC DNA]</scope>
    <source>
        <strain evidence="1 2">Run_B_J11</strain>
    </source>
</reference>
<protein>
    <recommendedName>
        <fullName evidence="3">Transposase</fullName>
    </recommendedName>
</protein>
<evidence type="ECO:0008006" key="3">
    <source>
        <dbReference type="Google" id="ProtNLM"/>
    </source>
</evidence>
<keyword evidence="2" id="KW-1185">Reference proteome</keyword>
<dbReference type="EMBL" id="CBTK010000022">
    <property type="protein sequence ID" value="CDH43326.1"/>
    <property type="molecule type" value="Genomic_DNA"/>
</dbReference>
<dbReference type="Proteomes" id="UP000019184">
    <property type="component" value="Unassembled WGS sequence"/>
</dbReference>
<dbReference type="OrthoDB" id="6199069at2"/>